<name>A0ABQ5HZB7_9ASTR</name>
<accession>A0ABQ5HZB7</accession>
<sequence>METIQVEFDELTAMASIQFGSGPELQLMTPGTITLIPADTTVEPKNYKEALKESCWIEAMQEEIYEFERLQVWELVPRPYYIMLINLKWIFKVKLDEVGDVLKNKARLVGKGFRQEEGIDVEESFAPVARIEAI</sequence>
<dbReference type="InterPro" id="IPR013103">
    <property type="entry name" value="RVT_2"/>
</dbReference>
<dbReference type="Proteomes" id="UP001151760">
    <property type="component" value="Unassembled WGS sequence"/>
</dbReference>
<evidence type="ECO:0000313" key="2">
    <source>
        <dbReference type="EMBL" id="GJT92899.1"/>
    </source>
</evidence>
<dbReference type="EMBL" id="BQNB010020152">
    <property type="protein sequence ID" value="GJT92899.1"/>
    <property type="molecule type" value="Genomic_DNA"/>
</dbReference>
<organism evidence="2 3">
    <name type="scientific">Tanacetum coccineum</name>
    <dbReference type="NCBI Taxonomy" id="301880"/>
    <lineage>
        <taxon>Eukaryota</taxon>
        <taxon>Viridiplantae</taxon>
        <taxon>Streptophyta</taxon>
        <taxon>Embryophyta</taxon>
        <taxon>Tracheophyta</taxon>
        <taxon>Spermatophyta</taxon>
        <taxon>Magnoliopsida</taxon>
        <taxon>eudicotyledons</taxon>
        <taxon>Gunneridae</taxon>
        <taxon>Pentapetalae</taxon>
        <taxon>asterids</taxon>
        <taxon>campanulids</taxon>
        <taxon>Asterales</taxon>
        <taxon>Asteraceae</taxon>
        <taxon>Asteroideae</taxon>
        <taxon>Anthemideae</taxon>
        <taxon>Anthemidinae</taxon>
        <taxon>Tanacetum</taxon>
    </lineage>
</organism>
<gene>
    <name evidence="2" type="ORF">Tco_1081744</name>
</gene>
<keyword evidence="3" id="KW-1185">Reference proteome</keyword>
<protein>
    <submittedName>
        <fullName evidence="2">Retrovirus-related pol polyprotein from transposon TNT 1-94</fullName>
    </submittedName>
</protein>
<comment type="caution">
    <text evidence="2">The sequence shown here is derived from an EMBL/GenBank/DDBJ whole genome shotgun (WGS) entry which is preliminary data.</text>
</comment>
<dbReference type="Pfam" id="PF07727">
    <property type="entry name" value="RVT_2"/>
    <property type="match status" value="1"/>
</dbReference>
<proteinExistence type="predicted"/>
<evidence type="ECO:0000313" key="3">
    <source>
        <dbReference type="Proteomes" id="UP001151760"/>
    </source>
</evidence>
<reference evidence="2" key="2">
    <citation type="submission" date="2022-01" db="EMBL/GenBank/DDBJ databases">
        <authorList>
            <person name="Yamashiro T."/>
            <person name="Shiraishi A."/>
            <person name="Satake H."/>
            <person name="Nakayama K."/>
        </authorList>
    </citation>
    <scope>NUCLEOTIDE SEQUENCE</scope>
</reference>
<feature type="domain" description="Reverse transcriptase Ty1/copia-type" evidence="1">
    <location>
        <begin position="71"/>
        <end position="134"/>
    </location>
</feature>
<evidence type="ECO:0000259" key="1">
    <source>
        <dbReference type="Pfam" id="PF07727"/>
    </source>
</evidence>
<reference evidence="2" key="1">
    <citation type="journal article" date="2022" name="Int. J. Mol. Sci.">
        <title>Draft Genome of Tanacetum Coccineum: Genomic Comparison of Closely Related Tanacetum-Family Plants.</title>
        <authorList>
            <person name="Yamashiro T."/>
            <person name="Shiraishi A."/>
            <person name="Nakayama K."/>
            <person name="Satake H."/>
        </authorList>
    </citation>
    <scope>NUCLEOTIDE SEQUENCE</scope>
</reference>